<feature type="binding site" evidence="7">
    <location>
        <begin position="56"/>
        <end position="57"/>
    </location>
    <ligand>
        <name>FAD</name>
        <dbReference type="ChEBI" id="CHEBI:57692"/>
    </ligand>
</feature>
<dbReference type="AlphaFoldDB" id="A0A0E4H2W9"/>
<protein>
    <submittedName>
        <fullName evidence="9">D-amino acid oxidase Aao</fullName>
    </submittedName>
</protein>
<feature type="domain" description="FAD dependent oxidoreductase" evidence="8">
    <location>
        <begin position="29"/>
        <end position="379"/>
    </location>
</feature>
<feature type="binding site" evidence="7">
    <location>
        <position position="338"/>
    </location>
    <ligand>
        <name>D-dopa</name>
        <dbReference type="ChEBI" id="CHEBI:149689"/>
    </ligand>
</feature>
<keyword evidence="3" id="KW-0285">Flavoprotein</keyword>
<comment type="catalytic activity">
    <reaction evidence="6">
        <text>a D-alpha-amino acid + O2 + H2O = a 2-oxocarboxylate + H2O2 + NH4(+)</text>
        <dbReference type="Rhea" id="RHEA:21816"/>
        <dbReference type="ChEBI" id="CHEBI:15377"/>
        <dbReference type="ChEBI" id="CHEBI:15379"/>
        <dbReference type="ChEBI" id="CHEBI:16240"/>
        <dbReference type="ChEBI" id="CHEBI:28938"/>
        <dbReference type="ChEBI" id="CHEBI:35179"/>
        <dbReference type="ChEBI" id="CHEBI:59871"/>
        <dbReference type="EC" id="1.4.3.3"/>
    </reaction>
    <physiologicalReaction direction="left-to-right" evidence="6">
        <dbReference type="Rhea" id="RHEA:21817"/>
    </physiologicalReaction>
</comment>
<dbReference type="InterPro" id="IPR006181">
    <property type="entry name" value="D-amino_acid_oxidase_CS"/>
</dbReference>
<evidence type="ECO:0000256" key="3">
    <source>
        <dbReference type="ARBA" id="ARBA00022630"/>
    </source>
</evidence>
<dbReference type="SUPFAM" id="SSF54373">
    <property type="entry name" value="FAD-linked reductases, C-terminal domain"/>
    <property type="match status" value="1"/>
</dbReference>
<proteinExistence type="inferred from homology"/>
<evidence type="ECO:0000313" key="9">
    <source>
        <dbReference type="EMBL" id="CQD24793.1"/>
    </source>
</evidence>
<feature type="binding site" evidence="7">
    <location>
        <position position="363"/>
    </location>
    <ligand>
        <name>D-dopa</name>
        <dbReference type="ChEBI" id="CHEBI:149689"/>
    </ligand>
</feature>
<dbReference type="GO" id="GO:0071949">
    <property type="term" value="F:FAD binding"/>
    <property type="evidence" value="ECO:0007669"/>
    <property type="project" value="InterPro"/>
</dbReference>
<dbReference type="GO" id="GO:0005737">
    <property type="term" value="C:cytoplasm"/>
    <property type="evidence" value="ECO:0007669"/>
    <property type="project" value="TreeGrafter"/>
</dbReference>
<evidence type="ECO:0000256" key="1">
    <source>
        <dbReference type="ARBA" id="ARBA00001974"/>
    </source>
</evidence>
<dbReference type="OrthoDB" id="246701at2"/>
<dbReference type="Proteomes" id="UP000199251">
    <property type="component" value="Unassembled WGS sequence"/>
</dbReference>
<dbReference type="EMBL" id="CTEE01000003">
    <property type="protein sequence ID" value="CQD24793.1"/>
    <property type="molecule type" value="Genomic_DNA"/>
</dbReference>
<dbReference type="PIRSF" id="PIRSF000189">
    <property type="entry name" value="D-aa_oxidase"/>
    <property type="match status" value="1"/>
</dbReference>
<evidence type="ECO:0000256" key="5">
    <source>
        <dbReference type="ARBA" id="ARBA00023002"/>
    </source>
</evidence>
<name>A0A0E4H2W9_MYCLN</name>
<dbReference type="Gene3D" id="3.40.50.720">
    <property type="entry name" value="NAD(P)-binding Rossmann-like Domain"/>
    <property type="match status" value="1"/>
</dbReference>
<reference evidence="9 10" key="1">
    <citation type="submission" date="2015-03" db="EMBL/GenBank/DDBJ databases">
        <authorList>
            <person name="Urmite Genomes"/>
        </authorList>
    </citation>
    <scope>NUCLEOTIDE SEQUENCE [LARGE SCALE GENOMIC DNA]</scope>
    <source>
        <strain evidence="9 10">CSUR P1491</strain>
    </source>
</reference>
<dbReference type="PROSITE" id="PS00677">
    <property type="entry name" value="DAO"/>
    <property type="match status" value="1"/>
</dbReference>
<feature type="binding site" evidence="7">
    <location>
        <begin position="362"/>
        <end position="367"/>
    </location>
    <ligand>
        <name>FAD</name>
        <dbReference type="ChEBI" id="CHEBI:57692"/>
    </ligand>
</feature>
<dbReference type="InterPro" id="IPR006076">
    <property type="entry name" value="FAD-dep_OxRdtase"/>
</dbReference>
<keyword evidence="4 7" id="KW-0274">FAD</keyword>
<accession>A0A0E4H2W9</accession>
<dbReference type="SUPFAM" id="SSF51971">
    <property type="entry name" value="Nucleotide-binding domain"/>
    <property type="match status" value="1"/>
</dbReference>
<dbReference type="STRING" id="141349.BN1232_06383"/>
<evidence type="ECO:0000256" key="7">
    <source>
        <dbReference type="PIRSR" id="PIRSR000189-1"/>
    </source>
</evidence>
<evidence type="ECO:0000259" key="8">
    <source>
        <dbReference type="Pfam" id="PF01266"/>
    </source>
</evidence>
<dbReference type="Gene3D" id="3.30.9.10">
    <property type="entry name" value="D-Amino Acid Oxidase, subunit A, domain 2"/>
    <property type="match status" value="1"/>
</dbReference>
<organism evidence="9 10">
    <name type="scientific">Mycobacterium lentiflavum</name>
    <dbReference type="NCBI Taxonomy" id="141349"/>
    <lineage>
        <taxon>Bacteria</taxon>
        <taxon>Bacillati</taxon>
        <taxon>Actinomycetota</taxon>
        <taxon>Actinomycetes</taxon>
        <taxon>Mycobacteriales</taxon>
        <taxon>Mycobacteriaceae</taxon>
        <taxon>Mycobacterium</taxon>
        <taxon>Mycobacterium simiae complex</taxon>
    </lineage>
</organism>
<dbReference type="PANTHER" id="PTHR11530">
    <property type="entry name" value="D-AMINO ACID OXIDASE"/>
    <property type="match status" value="1"/>
</dbReference>
<dbReference type="PANTHER" id="PTHR11530:SF25">
    <property type="entry name" value="FAD DEPENDENT OXIDOREDUCTASE DOMAIN-CONTAINING PROTEIN"/>
    <property type="match status" value="1"/>
</dbReference>
<evidence type="ECO:0000256" key="2">
    <source>
        <dbReference type="ARBA" id="ARBA00006730"/>
    </source>
</evidence>
<evidence type="ECO:0000313" key="10">
    <source>
        <dbReference type="Proteomes" id="UP000199251"/>
    </source>
</evidence>
<dbReference type="Pfam" id="PF01266">
    <property type="entry name" value="DAO"/>
    <property type="match status" value="1"/>
</dbReference>
<comment type="cofactor">
    <cofactor evidence="1 7">
        <name>FAD</name>
        <dbReference type="ChEBI" id="CHEBI:57692"/>
    </cofactor>
</comment>
<dbReference type="GO" id="GO:0019478">
    <property type="term" value="P:D-amino acid catabolic process"/>
    <property type="evidence" value="ECO:0007669"/>
    <property type="project" value="TreeGrafter"/>
</dbReference>
<dbReference type="GO" id="GO:0003884">
    <property type="term" value="F:D-amino-acid oxidase activity"/>
    <property type="evidence" value="ECO:0007669"/>
    <property type="project" value="UniProtKB-EC"/>
</dbReference>
<keyword evidence="5" id="KW-0560">Oxidoreductase</keyword>
<sequence length="390" mass="41897">MSFVASTFQGQAAARAALVTARKDQPGALVIGAGVSGWTTALVLARQGWRVAVVADRFGSDTVSTVAGALWEWPPSVCGRHHDDQAVLARSAGWAMHSYERFMRLAADPRTGVSLRPAVFYFSRSVREDPAELEKMLELEKYVPGFVHDAALIEAHGVNPNAGVVDAYSHLAPTINTDRYLTWLASQAEAEGVKAIRASISGPLEEHEDRLLSEYGADLIVNCSGLGARQLAGDRAMDPHRGALLRVINDGSSIPPVTAAHAVANNTGSDDQNMVFIVPRGADRLLLGGLVEPGEYDTNLTLDTYPPLREMLERCTEFLPILRGARLDPVDPLRVGLRPFREGGVRLEMQPGTRIVHNYGHGGAGVTLSWGCAHDVADLAGAMLVRQAAV</sequence>
<comment type="similarity">
    <text evidence="2">Belongs to the DAMOX/DASOX family.</text>
</comment>
<evidence type="ECO:0000256" key="6">
    <source>
        <dbReference type="ARBA" id="ARBA00049547"/>
    </source>
</evidence>
<gene>
    <name evidence="9" type="primary">aao_1_1</name>
    <name evidence="9" type="ORF">BN1232_06383</name>
</gene>
<evidence type="ECO:0000256" key="4">
    <source>
        <dbReference type="ARBA" id="ARBA00022827"/>
    </source>
</evidence>
<dbReference type="InterPro" id="IPR023209">
    <property type="entry name" value="DAO"/>
</dbReference>